<protein>
    <submittedName>
        <fullName evidence="1">Uncharacterized protein</fullName>
    </submittedName>
</protein>
<comment type="caution">
    <text evidence="1">The sequence shown here is derived from an EMBL/GenBank/DDBJ whole genome shotgun (WGS) entry which is preliminary data.</text>
</comment>
<organism evidence="1 2">
    <name type="scientific">Metabacillus mangrovi</name>
    <dbReference type="NCBI Taxonomy" id="1491830"/>
    <lineage>
        <taxon>Bacteria</taxon>
        <taxon>Bacillati</taxon>
        <taxon>Bacillota</taxon>
        <taxon>Bacilli</taxon>
        <taxon>Bacillales</taxon>
        <taxon>Bacillaceae</taxon>
        <taxon>Metabacillus</taxon>
    </lineage>
</organism>
<proteinExistence type="predicted"/>
<dbReference type="AlphaFoldDB" id="A0A7X2S3H3"/>
<dbReference type="Proteomes" id="UP000434639">
    <property type="component" value="Unassembled WGS sequence"/>
</dbReference>
<keyword evidence="2" id="KW-1185">Reference proteome</keyword>
<gene>
    <name evidence="1" type="ORF">GKZ89_06235</name>
</gene>
<name>A0A7X2S3H3_9BACI</name>
<reference evidence="1 2" key="1">
    <citation type="journal article" date="2017" name="Int. J. Syst. Evol. Microbiol.">
        <title>Bacillus mangrovi sp. nov., isolated from a sediment sample from a mangrove forest.</title>
        <authorList>
            <person name="Gupta V."/>
            <person name="Singh P.K."/>
            <person name="Korpole S."/>
            <person name="Tanuku N.R.S."/>
            <person name="Pinnaka A.K."/>
        </authorList>
    </citation>
    <scope>NUCLEOTIDE SEQUENCE [LARGE SCALE GENOMIC DNA]</scope>
    <source>
        <strain evidence="1 2">KCTC 33872</strain>
    </source>
</reference>
<accession>A0A7X2S3H3</accession>
<dbReference type="RefSeq" id="WP_155111545.1">
    <property type="nucleotide sequence ID" value="NZ_WMIB01000004.1"/>
</dbReference>
<evidence type="ECO:0000313" key="1">
    <source>
        <dbReference type="EMBL" id="MTH53004.1"/>
    </source>
</evidence>
<sequence length="59" mass="6549">MLMFIAILLSGILLAAEIYFYLKALDRGRALAYGLADESRFIIKGEKTPTSRNEKGVAQ</sequence>
<dbReference type="EMBL" id="WMIB01000004">
    <property type="protein sequence ID" value="MTH53004.1"/>
    <property type="molecule type" value="Genomic_DNA"/>
</dbReference>
<evidence type="ECO:0000313" key="2">
    <source>
        <dbReference type="Proteomes" id="UP000434639"/>
    </source>
</evidence>